<sequence length="119" mass="13962">MVLFDYWRVKCGGHRDQLVRLQMTYNLLSQDELKIDLIIAKYRYRQYQGNHRFTWLGLILLLVIVLVMWTTSLIKMALVLMLLIVLIVLLIGTLIACQLSLNRLRVKIDLMTSILETRG</sequence>
<accession>A0A4Y4G143</accession>
<protein>
    <submittedName>
        <fullName evidence="1">Uncharacterized protein</fullName>
    </submittedName>
</protein>
<dbReference type="EMBL" id="JAAXPM010000002">
    <property type="protein sequence ID" value="NKY66582.1"/>
    <property type="molecule type" value="Genomic_DNA"/>
</dbReference>
<dbReference type="GeneID" id="72423669"/>
<comment type="caution">
    <text evidence="1">The sequence shown here is derived from an EMBL/GenBank/DDBJ whole genome shotgun (WGS) entry which is preliminary data.</text>
</comment>
<dbReference type="Proteomes" id="UP000585749">
    <property type="component" value="Unassembled WGS sequence"/>
</dbReference>
<reference evidence="1 2" key="1">
    <citation type="submission" date="2020-04" db="EMBL/GenBank/DDBJ databases">
        <title>MicrobeNet Type strains.</title>
        <authorList>
            <person name="Nicholson A.C."/>
        </authorList>
    </citation>
    <scope>NUCLEOTIDE SEQUENCE [LARGE SCALE GENOMIC DNA]</scope>
    <source>
        <strain evidence="1 2">CCUG 33494</strain>
    </source>
</reference>
<dbReference type="RefSeq" id="WP_137604615.1">
    <property type="nucleotide sequence ID" value="NZ_BJEG01000009.1"/>
</dbReference>
<gene>
    <name evidence="1" type="ORF">HF960_02565</name>
</gene>
<organism evidence="1 2">
    <name type="scientific">Weissella hellenica</name>
    <dbReference type="NCBI Taxonomy" id="46256"/>
    <lineage>
        <taxon>Bacteria</taxon>
        <taxon>Bacillati</taxon>
        <taxon>Bacillota</taxon>
        <taxon>Bacilli</taxon>
        <taxon>Lactobacillales</taxon>
        <taxon>Lactobacillaceae</taxon>
        <taxon>Weissella</taxon>
    </lineage>
</organism>
<dbReference type="AlphaFoldDB" id="A0A4Y4G143"/>
<proteinExistence type="predicted"/>
<name>A0A4Y4G143_WEIHE</name>
<evidence type="ECO:0000313" key="2">
    <source>
        <dbReference type="Proteomes" id="UP000585749"/>
    </source>
</evidence>
<evidence type="ECO:0000313" key="1">
    <source>
        <dbReference type="EMBL" id="NKY66582.1"/>
    </source>
</evidence>